<comment type="caution">
    <text evidence="3">The sequence shown here is derived from an EMBL/GenBank/DDBJ whole genome shotgun (WGS) entry which is preliminary data.</text>
</comment>
<accession>A0A9W7L1H9</accession>
<keyword evidence="4" id="KW-1185">Reference proteome</keyword>
<dbReference type="PANTHER" id="PTHR35381">
    <property type="entry name" value="EF-HAND DOMAIN-CONTAINING PROTEIN"/>
    <property type="match status" value="1"/>
</dbReference>
<evidence type="ECO:0000256" key="2">
    <source>
        <dbReference type="SAM" id="MobiDB-lite"/>
    </source>
</evidence>
<dbReference type="AlphaFoldDB" id="A0A9W7L1H9"/>
<feature type="compositionally biased region" description="Basic residues" evidence="2">
    <location>
        <begin position="186"/>
        <end position="195"/>
    </location>
</feature>
<sequence length="791" mass="89522">MASSTNRTVECVLEIFYAENKQAHLTIYSDSNPTLMAQEFAEEHSLSERYRVALAQHIRDNLRSGASQSQGSQHHVVPLPTPAAASRPKQSFDDGQQNLSYAAPESEYKPQAWDTAEKATVESEAERSKLWDDLKTAWTDPHSASKSSSFLKSSTNNGSGGPILHKSHASVQARNRSNSGSSDGSKKKKKGKKGKGTPGSYKISRKALKTANRLHNHAATIQKRHEHRKANVETAEKEYLEDNQFSTSKKTRQMAGRRSTFMVNNFSPEMMHQLTVMSSSNNDTSDQDEHVSNVLNDVGSRLHLEAEVKKQKLTKMAELSTFEKQEKEMKGCTFKPQLNSNSKTMHKGRAGKDVFNSLYDQNAEVQNKKAYYDEIAEINSDCTFKPEINVISKEMAELLEISPDPTSPNALPTTEADECTFKPDIGSNKHKPLEEKTPEEFFERLYKEHSAILKRKEDRTANAEKDLFKPQIERSPLNARNVDNLPIHEHLTEQNKKREERHKYKVLQKERMEEEKRNFKVKSERTQNLLRRMKKSSCEELFRVLLATIDFRKNQAAMSSSSLSPKKAPMDVNESFAELVSTLKVHEGEEEEGEGGGGDTITNWKEKTLLPSSCDPTLLDDKVSNLITPLLERHKSYPMSLEYFTSMVMLELERVGVESLDIVRTLRNRARQNRARAAELSKEEPPAEMVASPEKKRKGGKNRLKQAANIIKLFHPSINKKSSQIVMNRSKARAGGDLLFAQLHNAQKHIEAKIQLARKQQEREEDEKCTFKPKLVSKQSAGRYKAREGAA</sequence>
<feature type="compositionally biased region" description="Low complexity" evidence="2">
    <location>
        <begin position="64"/>
        <end position="73"/>
    </location>
</feature>
<name>A0A9W7L1H9_9STRA</name>
<feature type="compositionally biased region" description="Basic and acidic residues" evidence="2">
    <location>
        <begin position="759"/>
        <end position="770"/>
    </location>
</feature>
<dbReference type="PANTHER" id="PTHR35381:SF1">
    <property type="entry name" value="EF-HAND DOMAIN-CONTAINING PROTEIN"/>
    <property type="match status" value="1"/>
</dbReference>
<keyword evidence="1" id="KW-0175">Coiled coil</keyword>
<proteinExistence type="predicted"/>
<dbReference type="Proteomes" id="UP001165082">
    <property type="component" value="Unassembled WGS sequence"/>
</dbReference>
<feature type="compositionally biased region" description="Low complexity" evidence="2">
    <location>
        <begin position="144"/>
        <end position="157"/>
    </location>
</feature>
<protein>
    <submittedName>
        <fullName evidence="3">Uncharacterized protein</fullName>
    </submittedName>
</protein>
<feature type="region of interest" description="Disordered" evidence="2">
    <location>
        <begin position="402"/>
        <end position="432"/>
    </location>
</feature>
<feature type="region of interest" description="Disordered" evidence="2">
    <location>
        <begin position="139"/>
        <end position="202"/>
    </location>
</feature>
<feature type="compositionally biased region" description="Basic and acidic residues" evidence="2">
    <location>
        <begin position="676"/>
        <end position="685"/>
    </location>
</feature>
<gene>
    <name evidence="3" type="ORF">TrRE_jg9769</name>
</gene>
<feature type="region of interest" description="Disordered" evidence="2">
    <location>
        <begin position="675"/>
        <end position="702"/>
    </location>
</feature>
<feature type="coiled-coil region" evidence="1">
    <location>
        <begin position="497"/>
        <end position="529"/>
    </location>
</feature>
<evidence type="ECO:0000313" key="4">
    <source>
        <dbReference type="Proteomes" id="UP001165082"/>
    </source>
</evidence>
<feature type="region of interest" description="Disordered" evidence="2">
    <location>
        <begin position="62"/>
        <end position="121"/>
    </location>
</feature>
<evidence type="ECO:0000256" key="1">
    <source>
        <dbReference type="SAM" id="Coils"/>
    </source>
</evidence>
<feature type="region of interest" description="Disordered" evidence="2">
    <location>
        <begin position="759"/>
        <end position="791"/>
    </location>
</feature>
<dbReference type="EMBL" id="BRXZ01008011">
    <property type="protein sequence ID" value="GMI19702.1"/>
    <property type="molecule type" value="Genomic_DNA"/>
</dbReference>
<reference evidence="3" key="1">
    <citation type="submission" date="2022-07" db="EMBL/GenBank/DDBJ databases">
        <title>Genome analysis of Parmales, a sister group of diatoms, reveals the evolutionary specialization of diatoms from phago-mixotrophs to photoautotrophs.</title>
        <authorList>
            <person name="Ban H."/>
            <person name="Sato S."/>
            <person name="Yoshikawa S."/>
            <person name="Kazumasa Y."/>
            <person name="Nakamura Y."/>
            <person name="Ichinomiya M."/>
            <person name="Saitoh K."/>
            <person name="Sato N."/>
            <person name="Blanc-Mathieu R."/>
            <person name="Endo H."/>
            <person name="Kuwata A."/>
            <person name="Ogata H."/>
        </authorList>
    </citation>
    <scope>NUCLEOTIDE SEQUENCE</scope>
</reference>
<evidence type="ECO:0000313" key="3">
    <source>
        <dbReference type="EMBL" id="GMI19702.1"/>
    </source>
</evidence>
<dbReference type="OrthoDB" id="194396at2759"/>
<organism evidence="3 4">
    <name type="scientific">Triparma retinervis</name>
    <dbReference type="NCBI Taxonomy" id="2557542"/>
    <lineage>
        <taxon>Eukaryota</taxon>
        <taxon>Sar</taxon>
        <taxon>Stramenopiles</taxon>
        <taxon>Ochrophyta</taxon>
        <taxon>Bolidophyceae</taxon>
        <taxon>Parmales</taxon>
        <taxon>Triparmaceae</taxon>
        <taxon>Triparma</taxon>
    </lineage>
</organism>